<sequence>MCINMVPDKVFEDGIGAVWVAELRRSCGFTGEAQTGYTTTIHLASEAFGEVGVEGEEVVAVVAAPRRPSQASLSVLVRTWNTEQTAPEPCAHYAKLPTLLPSHGLTVPTQHFLPSPTM</sequence>
<reference evidence="1 2" key="1">
    <citation type="submission" date="2019-03" db="EMBL/GenBank/DDBJ databases">
        <title>First draft genome of Liparis tanakae, snailfish: a comprehensive survey of snailfish specific genes.</title>
        <authorList>
            <person name="Kim W."/>
            <person name="Song I."/>
            <person name="Jeong J.-H."/>
            <person name="Kim D."/>
            <person name="Kim S."/>
            <person name="Ryu S."/>
            <person name="Song J.Y."/>
            <person name="Lee S.K."/>
        </authorList>
    </citation>
    <scope>NUCLEOTIDE SEQUENCE [LARGE SCALE GENOMIC DNA]</scope>
    <source>
        <tissue evidence="1">Muscle</tissue>
    </source>
</reference>
<evidence type="ECO:0000313" key="2">
    <source>
        <dbReference type="Proteomes" id="UP000314294"/>
    </source>
</evidence>
<protein>
    <submittedName>
        <fullName evidence="1">Uncharacterized protein</fullName>
    </submittedName>
</protein>
<gene>
    <name evidence="1" type="ORF">EYF80_002689</name>
</gene>
<comment type="caution">
    <text evidence="1">The sequence shown here is derived from an EMBL/GenBank/DDBJ whole genome shotgun (WGS) entry which is preliminary data.</text>
</comment>
<dbReference type="Proteomes" id="UP000314294">
    <property type="component" value="Unassembled WGS sequence"/>
</dbReference>
<keyword evidence="2" id="KW-1185">Reference proteome</keyword>
<dbReference type="EMBL" id="SRLO01000012">
    <property type="protein sequence ID" value="TNN86934.1"/>
    <property type="molecule type" value="Genomic_DNA"/>
</dbReference>
<organism evidence="1 2">
    <name type="scientific">Liparis tanakae</name>
    <name type="common">Tanaka's snailfish</name>
    <dbReference type="NCBI Taxonomy" id="230148"/>
    <lineage>
        <taxon>Eukaryota</taxon>
        <taxon>Metazoa</taxon>
        <taxon>Chordata</taxon>
        <taxon>Craniata</taxon>
        <taxon>Vertebrata</taxon>
        <taxon>Euteleostomi</taxon>
        <taxon>Actinopterygii</taxon>
        <taxon>Neopterygii</taxon>
        <taxon>Teleostei</taxon>
        <taxon>Neoteleostei</taxon>
        <taxon>Acanthomorphata</taxon>
        <taxon>Eupercaria</taxon>
        <taxon>Perciformes</taxon>
        <taxon>Cottioidei</taxon>
        <taxon>Cottales</taxon>
        <taxon>Liparidae</taxon>
        <taxon>Liparis</taxon>
    </lineage>
</organism>
<dbReference type="AlphaFoldDB" id="A0A4Z2JAT5"/>
<accession>A0A4Z2JAT5</accession>
<name>A0A4Z2JAT5_9TELE</name>
<proteinExistence type="predicted"/>
<evidence type="ECO:0000313" key="1">
    <source>
        <dbReference type="EMBL" id="TNN86934.1"/>
    </source>
</evidence>